<sequence length="84" mass="9378">MELYLHISTTFPVTIIPLPFRRHACRNQTSSSSLDPFCHCHSLIHSLSALMCLPISVTFPNPLFSFNVGHPFLLPLSSPEGRNS</sequence>
<organism evidence="1 2">
    <name type="scientific">Lithospermum erythrorhizon</name>
    <name type="common">Purple gromwell</name>
    <name type="synonym">Lithospermum officinale var. erythrorhizon</name>
    <dbReference type="NCBI Taxonomy" id="34254"/>
    <lineage>
        <taxon>Eukaryota</taxon>
        <taxon>Viridiplantae</taxon>
        <taxon>Streptophyta</taxon>
        <taxon>Embryophyta</taxon>
        <taxon>Tracheophyta</taxon>
        <taxon>Spermatophyta</taxon>
        <taxon>Magnoliopsida</taxon>
        <taxon>eudicotyledons</taxon>
        <taxon>Gunneridae</taxon>
        <taxon>Pentapetalae</taxon>
        <taxon>asterids</taxon>
        <taxon>lamiids</taxon>
        <taxon>Boraginales</taxon>
        <taxon>Boraginaceae</taxon>
        <taxon>Boraginoideae</taxon>
        <taxon>Lithospermeae</taxon>
        <taxon>Lithospermum</taxon>
    </lineage>
</organism>
<evidence type="ECO:0000313" key="2">
    <source>
        <dbReference type="Proteomes" id="UP001454036"/>
    </source>
</evidence>
<dbReference type="Proteomes" id="UP001454036">
    <property type="component" value="Unassembled WGS sequence"/>
</dbReference>
<accession>A0AAV3PDF6</accession>
<comment type="caution">
    <text evidence="1">The sequence shown here is derived from an EMBL/GenBank/DDBJ whole genome shotgun (WGS) entry which is preliminary data.</text>
</comment>
<evidence type="ECO:0000313" key="1">
    <source>
        <dbReference type="EMBL" id="GAA0148325.1"/>
    </source>
</evidence>
<name>A0AAV3PDF6_LITER</name>
<keyword evidence="2" id="KW-1185">Reference proteome</keyword>
<protein>
    <submittedName>
        <fullName evidence="1">Uncharacterized protein</fullName>
    </submittedName>
</protein>
<dbReference type="EMBL" id="BAABME010001222">
    <property type="protein sequence ID" value="GAA0148325.1"/>
    <property type="molecule type" value="Genomic_DNA"/>
</dbReference>
<reference evidence="1 2" key="1">
    <citation type="submission" date="2024-01" db="EMBL/GenBank/DDBJ databases">
        <title>The complete chloroplast genome sequence of Lithospermum erythrorhizon: insights into the phylogenetic relationship among Boraginaceae species and the maternal lineages of purple gromwells.</title>
        <authorList>
            <person name="Okada T."/>
            <person name="Watanabe K."/>
        </authorList>
    </citation>
    <scope>NUCLEOTIDE SEQUENCE [LARGE SCALE GENOMIC DNA]</scope>
</reference>
<proteinExistence type="predicted"/>
<gene>
    <name evidence="1" type="ORF">LIER_07800</name>
</gene>
<dbReference type="AlphaFoldDB" id="A0AAV3PDF6"/>